<dbReference type="AlphaFoldDB" id="A0A9N8VKG7"/>
<sequence>MLLPLDINAIFDIEEEDMIISDGSDYELNNVLDSILDITDGIGQTSKTLKKKSLVIIEMIIGYMKVVQEKKTNGQRNGIAISMGHMRALLKRMSQKNHSLYKKNQKNVDVKATSMLRFPSTQQQ</sequence>
<protein>
    <submittedName>
        <fullName evidence="1">17652_t:CDS:1</fullName>
    </submittedName>
</protein>
<name>A0A9N8VKG7_9GLOM</name>
<comment type="caution">
    <text evidence="1">The sequence shown here is derived from an EMBL/GenBank/DDBJ whole genome shotgun (WGS) entry which is preliminary data.</text>
</comment>
<dbReference type="Proteomes" id="UP000789759">
    <property type="component" value="Unassembled WGS sequence"/>
</dbReference>
<evidence type="ECO:0000313" key="1">
    <source>
        <dbReference type="EMBL" id="CAG8452690.1"/>
    </source>
</evidence>
<organism evidence="1 2">
    <name type="scientific">Cetraspora pellucida</name>
    <dbReference type="NCBI Taxonomy" id="1433469"/>
    <lineage>
        <taxon>Eukaryota</taxon>
        <taxon>Fungi</taxon>
        <taxon>Fungi incertae sedis</taxon>
        <taxon>Mucoromycota</taxon>
        <taxon>Glomeromycotina</taxon>
        <taxon>Glomeromycetes</taxon>
        <taxon>Diversisporales</taxon>
        <taxon>Gigasporaceae</taxon>
        <taxon>Cetraspora</taxon>
    </lineage>
</organism>
<evidence type="ECO:0000313" key="2">
    <source>
        <dbReference type="Proteomes" id="UP000789759"/>
    </source>
</evidence>
<dbReference type="EMBL" id="CAJVQA010000053">
    <property type="protein sequence ID" value="CAG8452690.1"/>
    <property type="molecule type" value="Genomic_DNA"/>
</dbReference>
<dbReference type="OrthoDB" id="10670780at2759"/>
<reference evidence="1" key="1">
    <citation type="submission" date="2021-06" db="EMBL/GenBank/DDBJ databases">
        <authorList>
            <person name="Kallberg Y."/>
            <person name="Tangrot J."/>
            <person name="Rosling A."/>
        </authorList>
    </citation>
    <scope>NUCLEOTIDE SEQUENCE</scope>
    <source>
        <strain evidence="1">FL966</strain>
    </source>
</reference>
<gene>
    <name evidence="1" type="ORF">CPELLU_LOCUS227</name>
</gene>
<proteinExistence type="predicted"/>
<accession>A0A9N8VKG7</accession>
<keyword evidence="2" id="KW-1185">Reference proteome</keyword>